<name>A0ABW7SI68_9ACTN</name>
<comment type="caution">
    <text evidence="1">The sequence shown here is derived from an EMBL/GenBank/DDBJ whole genome shotgun (WGS) entry which is preliminary data.</text>
</comment>
<dbReference type="EMBL" id="JBIRPU010000002">
    <property type="protein sequence ID" value="MFI0791932.1"/>
    <property type="molecule type" value="Genomic_DNA"/>
</dbReference>
<dbReference type="RefSeq" id="WP_396676586.1">
    <property type="nucleotide sequence ID" value="NZ_JBIRPU010000002.1"/>
</dbReference>
<protein>
    <submittedName>
        <fullName evidence="1">Uncharacterized protein</fullName>
    </submittedName>
</protein>
<accession>A0ABW7SI68</accession>
<dbReference type="Proteomes" id="UP001611075">
    <property type="component" value="Unassembled WGS sequence"/>
</dbReference>
<keyword evidence="2" id="KW-1185">Reference proteome</keyword>
<proteinExistence type="predicted"/>
<organism evidence="1 2">
    <name type="scientific">Micromonospora rubida</name>
    <dbReference type="NCBI Taxonomy" id="2697657"/>
    <lineage>
        <taxon>Bacteria</taxon>
        <taxon>Bacillati</taxon>
        <taxon>Actinomycetota</taxon>
        <taxon>Actinomycetes</taxon>
        <taxon>Micromonosporales</taxon>
        <taxon>Micromonosporaceae</taxon>
        <taxon>Micromonospora</taxon>
    </lineage>
</organism>
<gene>
    <name evidence="1" type="ORF">ACH4OY_04395</name>
</gene>
<reference evidence="1 2" key="1">
    <citation type="submission" date="2024-10" db="EMBL/GenBank/DDBJ databases">
        <title>The Natural Products Discovery Center: Release of the First 8490 Sequenced Strains for Exploring Actinobacteria Biosynthetic Diversity.</title>
        <authorList>
            <person name="Kalkreuter E."/>
            <person name="Kautsar S.A."/>
            <person name="Yang D."/>
            <person name="Bader C.D."/>
            <person name="Teijaro C.N."/>
            <person name="Fluegel L."/>
            <person name="Davis C.M."/>
            <person name="Simpson J.R."/>
            <person name="Lauterbach L."/>
            <person name="Steele A.D."/>
            <person name="Gui C."/>
            <person name="Meng S."/>
            <person name="Li G."/>
            <person name="Viehrig K."/>
            <person name="Ye F."/>
            <person name="Su P."/>
            <person name="Kiefer A.F."/>
            <person name="Nichols A."/>
            <person name="Cepeda A.J."/>
            <person name="Yan W."/>
            <person name="Fan B."/>
            <person name="Jiang Y."/>
            <person name="Adhikari A."/>
            <person name="Zheng C.-J."/>
            <person name="Schuster L."/>
            <person name="Cowan T.M."/>
            <person name="Smanski M.J."/>
            <person name="Chevrette M.G."/>
            <person name="De Carvalho L.P.S."/>
            <person name="Shen B."/>
        </authorList>
    </citation>
    <scope>NUCLEOTIDE SEQUENCE [LARGE SCALE GENOMIC DNA]</scope>
    <source>
        <strain evidence="1 2">NPDC021253</strain>
    </source>
</reference>
<evidence type="ECO:0000313" key="1">
    <source>
        <dbReference type="EMBL" id="MFI0791932.1"/>
    </source>
</evidence>
<evidence type="ECO:0000313" key="2">
    <source>
        <dbReference type="Proteomes" id="UP001611075"/>
    </source>
</evidence>
<sequence>MEGLHGDLTVEELRERCGGWDRAALLADFDRLRDYRSAADWNALVRVCEALALIGWGDREPVEAFAERWINGSFYTRLHDVRFRAVAGTAHGWSRRGDTFVVDGGPENVDPSVTALHSQRIPLAKNPVRLVRSGNYQIEAKPFVDELARLRGLLDERLARPYGPGFGYLGLRLLFSLPHGGPGLGMEYFHDEIGPSTAPDAKPFLRPRLELGRLTRRRGEVVLTVERHYTDAEARAGLDRQKRDFAVDLTSTVDGLATKLRRKAPDYRLDELRADLGPILDEWMPPA</sequence>